<dbReference type="EMBL" id="CM001221">
    <property type="protein sequence ID" value="AES94302.1"/>
    <property type="molecule type" value="Genomic_DNA"/>
</dbReference>
<protein>
    <submittedName>
        <fullName evidence="1 2">Uncharacterized protein</fullName>
    </submittedName>
</protein>
<dbReference type="AlphaFoldDB" id="G7JXE5"/>
<sequence>MFKLLNPTRFKNRIQPPILNLISYNLHSHPPRPPFDAIAAYNLCFCRRLFLSHITHHLSAANTIAVMLHSQPSSLAFDHSGNTFVTKLN</sequence>
<evidence type="ECO:0000313" key="3">
    <source>
        <dbReference type="Proteomes" id="UP000002051"/>
    </source>
</evidence>
<keyword evidence="3" id="KW-1185">Reference proteome</keyword>
<dbReference type="EnsemblPlants" id="AES94302">
    <property type="protein sequence ID" value="AES94302"/>
    <property type="gene ID" value="MTR_5g012970"/>
</dbReference>
<dbReference type="Proteomes" id="UP000002051">
    <property type="component" value="Chromosome 5"/>
</dbReference>
<dbReference type="HOGENOM" id="CLU_2458196_0_0_1"/>
<evidence type="ECO:0000313" key="2">
    <source>
        <dbReference type="EnsemblPlants" id="AES94302"/>
    </source>
</evidence>
<gene>
    <name evidence="1" type="ordered locus">MTR_5g012970</name>
</gene>
<proteinExistence type="predicted"/>
<reference evidence="1 3" key="1">
    <citation type="journal article" date="2011" name="Nature">
        <title>The Medicago genome provides insight into the evolution of rhizobial symbioses.</title>
        <authorList>
            <person name="Young N.D."/>
            <person name="Debelle F."/>
            <person name="Oldroyd G.E."/>
            <person name="Geurts R."/>
            <person name="Cannon S.B."/>
            <person name="Udvardi M.K."/>
            <person name="Benedito V.A."/>
            <person name="Mayer K.F."/>
            <person name="Gouzy J."/>
            <person name="Schoof H."/>
            <person name="Van de Peer Y."/>
            <person name="Proost S."/>
            <person name="Cook D.R."/>
            <person name="Meyers B.C."/>
            <person name="Spannagl M."/>
            <person name="Cheung F."/>
            <person name="De Mita S."/>
            <person name="Krishnakumar V."/>
            <person name="Gundlach H."/>
            <person name="Zhou S."/>
            <person name="Mudge J."/>
            <person name="Bharti A.K."/>
            <person name="Murray J.D."/>
            <person name="Naoumkina M.A."/>
            <person name="Rosen B."/>
            <person name="Silverstein K.A."/>
            <person name="Tang H."/>
            <person name="Rombauts S."/>
            <person name="Zhao P.X."/>
            <person name="Zhou P."/>
            <person name="Barbe V."/>
            <person name="Bardou P."/>
            <person name="Bechner M."/>
            <person name="Bellec A."/>
            <person name="Berger A."/>
            <person name="Berges H."/>
            <person name="Bidwell S."/>
            <person name="Bisseling T."/>
            <person name="Choisne N."/>
            <person name="Couloux A."/>
            <person name="Denny R."/>
            <person name="Deshpande S."/>
            <person name="Dai X."/>
            <person name="Doyle J.J."/>
            <person name="Dudez A.M."/>
            <person name="Farmer A.D."/>
            <person name="Fouteau S."/>
            <person name="Franken C."/>
            <person name="Gibelin C."/>
            <person name="Gish J."/>
            <person name="Goldstein S."/>
            <person name="Gonzalez A.J."/>
            <person name="Green P.J."/>
            <person name="Hallab A."/>
            <person name="Hartog M."/>
            <person name="Hua A."/>
            <person name="Humphray S.J."/>
            <person name="Jeong D.H."/>
            <person name="Jing Y."/>
            <person name="Jocker A."/>
            <person name="Kenton S.M."/>
            <person name="Kim D.J."/>
            <person name="Klee K."/>
            <person name="Lai H."/>
            <person name="Lang C."/>
            <person name="Lin S."/>
            <person name="Macmil S.L."/>
            <person name="Magdelenat G."/>
            <person name="Matthews L."/>
            <person name="McCorrison J."/>
            <person name="Monaghan E.L."/>
            <person name="Mun J.H."/>
            <person name="Najar F.Z."/>
            <person name="Nicholson C."/>
            <person name="Noirot C."/>
            <person name="O'Bleness M."/>
            <person name="Paule C.R."/>
            <person name="Poulain J."/>
            <person name="Prion F."/>
            <person name="Qin B."/>
            <person name="Qu C."/>
            <person name="Retzel E.F."/>
            <person name="Riddle C."/>
            <person name="Sallet E."/>
            <person name="Samain S."/>
            <person name="Samson N."/>
            <person name="Sanders I."/>
            <person name="Saurat O."/>
            <person name="Scarpelli C."/>
            <person name="Schiex T."/>
            <person name="Segurens B."/>
            <person name="Severin A.J."/>
            <person name="Sherrier D.J."/>
            <person name="Shi R."/>
            <person name="Sims S."/>
            <person name="Singer S.R."/>
            <person name="Sinharoy S."/>
            <person name="Sterck L."/>
            <person name="Viollet A."/>
            <person name="Wang B.B."/>
            <person name="Wang K."/>
            <person name="Wang M."/>
            <person name="Wang X."/>
            <person name="Warfsmann J."/>
            <person name="Weissenbach J."/>
            <person name="White D.D."/>
            <person name="White J.D."/>
            <person name="Wiley G.B."/>
            <person name="Wincker P."/>
            <person name="Xing Y."/>
            <person name="Yang L."/>
            <person name="Yao Z."/>
            <person name="Ying F."/>
            <person name="Zhai J."/>
            <person name="Zhou L."/>
            <person name="Zuber A."/>
            <person name="Denarie J."/>
            <person name="Dixon R.A."/>
            <person name="May G.D."/>
            <person name="Schwartz D.C."/>
            <person name="Rogers J."/>
            <person name="Quetier F."/>
            <person name="Town C.D."/>
            <person name="Roe B.A."/>
        </authorList>
    </citation>
    <scope>NUCLEOTIDE SEQUENCE [LARGE SCALE GENOMIC DNA]</scope>
    <source>
        <strain evidence="1">A17</strain>
        <strain evidence="2 3">cv. Jemalong A17</strain>
    </source>
</reference>
<reference evidence="2" key="3">
    <citation type="submission" date="2015-04" db="UniProtKB">
        <authorList>
            <consortium name="EnsemblPlants"/>
        </authorList>
    </citation>
    <scope>IDENTIFICATION</scope>
    <source>
        <strain evidence="2">cv. Jemalong A17</strain>
    </source>
</reference>
<accession>G7JXE5</accession>
<dbReference type="PaxDb" id="3880-AES94302"/>
<evidence type="ECO:0000313" key="1">
    <source>
        <dbReference type="EMBL" id="AES94302.1"/>
    </source>
</evidence>
<name>G7JXE5_MEDTR</name>
<organism evidence="1 3">
    <name type="scientific">Medicago truncatula</name>
    <name type="common">Barrel medic</name>
    <name type="synonym">Medicago tribuloides</name>
    <dbReference type="NCBI Taxonomy" id="3880"/>
    <lineage>
        <taxon>Eukaryota</taxon>
        <taxon>Viridiplantae</taxon>
        <taxon>Streptophyta</taxon>
        <taxon>Embryophyta</taxon>
        <taxon>Tracheophyta</taxon>
        <taxon>Spermatophyta</taxon>
        <taxon>Magnoliopsida</taxon>
        <taxon>eudicotyledons</taxon>
        <taxon>Gunneridae</taxon>
        <taxon>Pentapetalae</taxon>
        <taxon>rosids</taxon>
        <taxon>fabids</taxon>
        <taxon>Fabales</taxon>
        <taxon>Fabaceae</taxon>
        <taxon>Papilionoideae</taxon>
        <taxon>50 kb inversion clade</taxon>
        <taxon>NPAAA clade</taxon>
        <taxon>Hologalegina</taxon>
        <taxon>IRL clade</taxon>
        <taxon>Trifolieae</taxon>
        <taxon>Medicago</taxon>
    </lineage>
</organism>
<reference evidence="1 3" key="2">
    <citation type="journal article" date="2014" name="BMC Genomics">
        <title>An improved genome release (version Mt4.0) for the model legume Medicago truncatula.</title>
        <authorList>
            <person name="Tang H."/>
            <person name="Krishnakumar V."/>
            <person name="Bidwell S."/>
            <person name="Rosen B."/>
            <person name="Chan A."/>
            <person name="Zhou S."/>
            <person name="Gentzbittel L."/>
            <person name="Childs K.L."/>
            <person name="Yandell M."/>
            <person name="Gundlach H."/>
            <person name="Mayer K.F."/>
            <person name="Schwartz D.C."/>
            <person name="Town C.D."/>
        </authorList>
    </citation>
    <scope>GENOME REANNOTATION</scope>
    <source>
        <strain evidence="2 3">cv. Jemalong A17</strain>
    </source>
</reference>